<name>A0A917FEM0_9PROT</name>
<dbReference type="EMBL" id="BMHV01000030">
    <property type="protein sequence ID" value="GGF73944.1"/>
    <property type="molecule type" value="Genomic_DNA"/>
</dbReference>
<dbReference type="Pfam" id="PF01541">
    <property type="entry name" value="GIY-YIG"/>
    <property type="match status" value="1"/>
</dbReference>
<dbReference type="PANTHER" id="PTHR34477">
    <property type="entry name" value="UPF0213 PROTEIN YHBQ"/>
    <property type="match status" value="1"/>
</dbReference>
<dbReference type="RefSeq" id="WP_188666712.1">
    <property type="nucleotide sequence ID" value="NZ_BMHV01000030.1"/>
</dbReference>
<accession>A0A917FEM0</accession>
<dbReference type="Proteomes" id="UP000632498">
    <property type="component" value="Unassembled WGS sequence"/>
</dbReference>
<evidence type="ECO:0000313" key="4">
    <source>
        <dbReference type="Proteomes" id="UP000632498"/>
    </source>
</evidence>
<dbReference type="InterPro" id="IPR050190">
    <property type="entry name" value="UPF0213_domain"/>
</dbReference>
<dbReference type="CDD" id="cd10448">
    <property type="entry name" value="GIY-YIG_unchar_3"/>
    <property type="match status" value="1"/>
</dbReference>
<feature type="domain" description="GIY-YIG" evidence="2">
    <location>
        <begin position="2"/>
        <end position="79"/>
    </location>
</feature>
<dbReference type="SUPFAM" id="SSF82771">
    <property type="entry name" value="GIY-YIG endonuclease"/>
    <property type="match status" value="1"/>
</dbReference>
<dbReference type="InterPro" id="IPR000305">
    <property type="entry name" value="GIY-YIG_endonuc"/>
</dbReference>
<evidence type="ECO:0000259" key="2">
    <source>
        <dbReference type="PROSITE" id="PS50164"/>
    </source>
</evidence>
<evidence type="ECO:0000256" key="1">
    <source>
        <dbReference type="ARBA" id="ARBA00007435"/>
    </source>
</evidence>
<dbReference type="PROSITE" id="PS50164">
    <property type="entry name" value="GIY_YIG"/>
    <property type="match status" value="1"/>
</dbReference>
<proteinExistence type="inferred from homology"/>
<dbReference type="Gene3D" id="3.40.1440.10">
    <property type="entry name" value="GIY-YIG endonuclease"/>
    <property type="match status" value="1"/>
</dbReference>
<sequence length="99" mass="11542">MKSGYVYILASRRNGTLYIGVTGDLERRISEHQNGVIHGFTKQHGVKYLVYCEEFSAIDQALAREKAIKKWRRVWKLELIESNNPNWLDLMTGFPLSRE</sequence>
<reference evidence="3" key="1">
    <citation type="journal article" date="2014" name="Int. J. Syst. Evol. Microbiol.">
        <title>Complete genome sequence of Corynebacterium casei LMG S-19264T (=DSM 44701T), isolated from a smear-ripened cheese.</title>
        <authorList>
            <consortium name="US DOE Joint Genome Institute (JGI-PGF)"/>
            <person name="Walter F."/>
            <person name="Albersmeier A."/>
            <person name="Kalinowski J."/>
            <person name="Ruckert C."/>
        </authorList>
    </citation>
    <scope>NUCLEOTIDE SEQUENCE</scope>
    <source>
        <strain evidence="3">CGMCC 1.15254</strain>
    </source>
</reference>
<dbReference type="SMART" id="SM00465">
    <property type="entry name" value="GIYc"/>
    <property type="match status" value="1"/>
</dbReference>
<dbReference type="PANTHER" id="PTHR34477:SF5">
    <property type="entry name" value="BSL5627 PROTEIN"/>
    <property type="match status" value="1"/>
</dbReference>
<comment type="caution">
    <text evidence="3">The sequence shown here is derived from an EMBL/GenBank/DDBJ whole genome shotgun (WGS) entry which is preliminary data.</text>
</comment>
<gene>
    <name evidence="3" type="ORF">GCM10011332_29980</name>
</gene>
<organism evidence="3 4">
    <name type="scientific">Terasakiella brassicae</name>
    <dbReference type="NCBI Taxonomy" id="1634917"/>
    <lineage>
        <taxon>Bacteria</taxon>
        <taxon>Pseudomonadati</taxon>
        <taxon>Pseudomonadota</taxon>
        <taxon>Alphaproteobacteria</taxon>
        <taxon>Rhodospirillales</taxon>
        <taxon>Terasakiellaceae</taxon>
        <taxon>Terasakiella</taxon>
    </lineage>
</organism>
<protein>
    <submittedName>
        <fullName evidence="3">Excinuclease ABC subunit C</fullName>
    </submittedName>
</protein>
<keyword evidence="4" id="KW-1185">Reference proteome</keyword>
<dbReference type="InterPro" id="IPR035901">
    <property type="entry name" value="GIY-YIG_endonuc_sf"/>
</dbReference>
<reference evidence="3" key="2">
    <citation type="submission" date="2020-09" db="EMBL/GenBank/DDBJ databases">
        <authorList>
            <person name="Sun Q."/>
            <person name="Zhou Y."/>
        </authorList>
    </citation>
    <scope>NUCLEOTIDE SEQUENCE</scope>
    <source>
        <strain evidence="3">CGMCC 1.15254</strain>
    </source>
</reference>
<evidence type="ECO:0000313" key="3">
    <source>
        <dbReference type="EMBL" id="GGF73944.1"/>
    </source>
</evidence>
<dbReference type="AlphaFoldDB" id="A0A917FEM0"/>
<comment type="similarity">
    <text evidence="1">Belongs to the UPF0213 family.</text>
</comment>